<gene>
    <name evidence="2" type="ORF">AZH43_16870</name>
</gene>
<dbReference type="Proteomes" id="UP000076276">
    <property type="component" value="Unassembled WGS sequence"/>
</dbReference>
<comment type="caution">
    <text evidence="2">The sequence shown here is derived from an EMBL/GenBank/DDBJ whole genome shotgun (WGS) entry which is preliminary data.</text>
</comment>
<feature type="chain" id="PRO_5007592035" evidence="1">
    <location>
        <begin position="24"/>
        <end position="460"/>
    </location>
</feature>
<dbReference type="PROSITE" id="PS51257">
    <property type="entry name" value="PROKAR_LIPOPROTEIN"/>
    <property type="match status" value="1"/>
</dbReference>
<dbReference type="AlphaFoldDB" id="A0A151XYI3"/>
<feature type="signal peptide" evidence="1">
    <location>
        <begin position="1"/>
        <end position="23"/>
    </location>
</feature>
<evidence type="ECO:0000256" key="1">
    <source>
        <dbReference type="SAM" id="SignalP"/>
    </source>
</evidence>
<accession>A0A151XYI3</accession>
<name>A0A151XYI3_9GAMM</name>
<sequence length="460" mass="51423">MSKASYSIKLLTLSIFSSLMLSACNNSNDESDNNAQVITPPIPETDCMWQEGPSSRIGSGEDPMNFAYPDSNVNYWSSEFTIPEGAKVYIEGDYPYARHTSLVSYTSAGERVNSLRDVEIEPNKGVTNPFIIGNTRMEEKRGYLTEVKIGALPEKPEQNVLYVPKTDLNDVALIYRVYVPNKGLTEKAGVSFPRYKVVLSNGDIKQGAEVCNVLNIKKQQIKNENVPAAYIPLYNTLRPVFGLGYPARAEPKWFKTFNAEFNFRCIFQYFDDGKPCEGRTPESIMNQWATPDNEYVLAATSRELGKVVTLHGKLPTTAKTYNNDLIVNDSNMRYWSVCTNEMYTSATNYCLYDEQIKTDKDGFYTIVVANPEDRPNNATESCGFNYLQQSPRGDGYEQAIAGDGHADLGMLLIRNLLPNGDFAQTVQKVTESGTEKAIMGDYAPDIAYMSKEDFEAKGCN</sequence>
<proteinExistence type="predicted"/>
<protein>
    <submittedName>
        <fullName evidence="2">Uncharacterized protein</fullName>
    </submittedName>
</protein>
<organism evidence="2 3">
    <name type="scientific">Acinetobacter pragensis</name>
    <dbReference type="NCBI Taxonomy" id="1806892"/>
    <lineage>
        <taxon>Bacteria</taxon>
        <taxon>Pseudomonadati</taxon>
        <taxon>Pseudomonadota</taxon>
        <taxon>Gammaproteobacteria</taxon>
        <taxon>Moraxellales</taxon>
        <taxon>Moraxellaceae</taxon>
        <taxon>Acinetobacter</taxon>
    </lineage>
</organism>
<dbReference type="RefSeq" id="WP_067671191.1">
    <property type="nucleotide sequence ID" value="NZ_CBCSIK010000016.1"/>
</dbReference>
<dbReference type="OrthoDB" id="9146291at2"/>
<evidence type="ECO:0000313" key="3">
    <source>
        <dbReference type="Proteomes" id="UP000076276"/>
    </source>
</evidence>
<evidence type="ECO:0000313" key="2">
    <source>
        <dbReference type="EMBL" id="KYQ70890.1"/>
    </source>
</evidence>
<dbReference type="STRING" id="1806892.AZH43_16870"/>
<keyword evidence="1" id="KW-0732">Signal</keyword>
<reference evidence="2 3" key="1">
    <citation type="submission" date="2016-03" db="EMBL/GenBank/DDBJ databases">
        <title>Acinetobacter genomospecies 28 strain ANC 4149.</title>
        <authorList>
            <person name="Radolfova-Krizova L."/>
            <person name="Nemec A."/>
        </authorList>
    </citation>
    <scope>NUCLEOTIDE SEQUENCE [LARGE SCALE GENOMIC DNA]</scope>
    <source>
        <strain evidence="2 3">ANC 4149</strain>
    </source>
</reference>
<dbReference type="EMBL" id="LUAW01000039">
    <property type="protein sequence ID" value="KYQ70890.1"/>
    <property type="molecule type" value="Genomic_DNA"/>
</dbReference>
<keyword evidence="3" id="KW-1185">Reference proteome</keyword>